<dbReference type="Proteomes" id="UP000664034">
    <property type="component" value="Unassembled WGS sequence"/>
</dbReference>
<protein>
    <submittedName>
        <fullName evidence="1">Uncharacterized protein</fullName>
    </submittedName>
</protein>
<evidence type="ECO:0000313" key="2">
    <source>
        <dbReference type="Proteomes" id="UP000664034"/>
    </source>
</evidence>
<organism evidence="1 2">
    <name type="scientific">Fibrella rubiginis</name>
    <dbReference type="NCBI Taxonomy" id="2817060"/>
    <lineage>
        <taxon>Bacteria</taxon>
        <taxon>Pseudomonadati</taxon>
        <taxon>Bacteroidota</taxon>
        <taxon>Cytophagia</taxon>
        <taxon>Cytophagales</taxon>
        <taxon>Spirosomataceae</taxon>
        <taxon>Fibrella</taxon>
    </lineage>
</organism>
<dbReference type="AlphaFoldDB" id="A0A939K2U8"/>
<gene>
    <name evidence="1" type="ORF">J2I47_00220</name>
</gene>
<reference evidence="1" key="1">
    <citation type="submission" date="2021-03" db="EMBL/GenBank/DDBJ databases">
        <title>Fibrella sp. HMF5335 genome sequencing and assembly.</title>
        <authorList>
            <person name="Kang H."/>
            <person name="Kim H."/>
            <person name="Bae S."/>
            <person name="Joh K."/>
        </authorList>
    </citation>
    <scope>NUCLEOTIDE SEQUENCE</scope>
    <source>
        <strain evidence="1">HMF5335</strain>
    </source>
</reference>
<keyword evidence="2" id="KW-1185">Reference proteome</keyword>
<dbReference type="EMBL" id="JAFMYV010000001">
    <property type="protein sequence ID" value="MBO0934958.1"/>
    <property type="molecule type" value="Genomic_DNA"/>
</dbReference>
<evidence type="ECO:0000313" key="1">
    <source>
        <dbReference type="EMBL" id="MBO0934958.1"/>
    </source>
</evidence>
<comment type="caution">
    <text evidence="1">The sequence shown here is derived from an EMBL/GenBank/DDBJ whole genome shotgun (WGS) entry which is preliminary data.</text>
</comment>
<proteinExistence type="predicted"/>
<accession>A0A939K2U8</accession>
<dbReference type="RefSeq" id="WP_207362534.1">
    <property type="nucleotide sequence ID" value="NZ_JAFMYV010000001.1"/>
</dbReference>
<sequence>MTLLIFSCNRALQLQTLLHSLLTCLTVEGGYSVHVLYAASDDVYELGYQQIGQQYAHVKFHRERQQRQWAWPKPFSYWKNLYRYLSHASLQQTGDFKALTEKIIAESRHEGVMFLTDDSLFTRPVQLDANRMAQVINDPAGKHAYSLRHGLTLQPKPTDIQVGNAGKCQWQLQPGQPELGHWTWRFSVDGHLYSRRTLLPILRRLTYANPNSLEGFVQEYIANVRPDLFATLLFDAQPSLVGFILNKVQTYNGNRSLDVSPAYLNEKLLAGYRLTYLYQQPATDFQPKLTGVALTHALTGERELITVA</sequence>
<name>A0A939K2U8_9BACT</name>